<proteinExistence type="predicted"/>
<dbReference type="Proteomes" id="UP000193944">
    <property type="component" value="Unassembled WGS sequence"/>
</dbReference>
<comment type="caution">
    <text evidence="1">The sequence shown here is derived from an EMBL/GenBank/DDBJ whole genome shotgun (WGS) entry which is preliminary data.</text>
</comment>
<reference evidence="1 2" key="2">
    <citation type="submission" date="2016-08" db="EMBL/GenBank/DDBJ databases">
        <title>Pervasive Adenine N6-methylation of Active Genes in Fungi.</title>
        <authorList>
            <consortium name="DOE Joint Genome Institute"/>
            <person name="Mondo S.J."/>
            <person name="Dannebaum R.O."/>
            <person name="Kuo R.C."/>
            <person name="Labutti K."/>
            <person name="Haridas S."/>
            <person name="Kuo A."/>
            <person name="Salamov A."/>
            <person name="Ahrendt S.R."/>
            <person name="Lipzen A."/>
            <person name="Sullivan W."/>
            <person name="Andreopoulos W.B."/>
            <person name="Clum A."/>
            <person name="Lindquist E."/>
            <person name="Daum C."/>
            <person name="Ramamoorthy G.K."/>
            <person name="Gryganskyi A."/>
            <person name="Culley D."/>
            <person name="Magnuson J.K."/>
            <person name="James T.Y."/>
            <person name="O'Malley M.A."/>
            <person name="Stajich J.E."/>
            <person name="Spatafora J.W."/>
            <person name="Visel A."/>
            <person name="Grigoriev I.V."/>
        </authorList>
    </citation>
    <scope>NUCLEOTIDE SEQUENCE [LARGE SCALE GENOMIC DNA]</scope>
    <source>
        <strain evidence="1 2">S4</strain>
    </source>
</reference>
<gene>
    <name evidence="1" type="ORF">BCR32DRAFT_23465</name>
</gene>
<evidence type="ECO:0000313" key="2">
    <source>
        <dbReference type="Proteomes" id="UP000193944"/>
    </source>
</evidence>
<sequence length="57" mass="6600">MFGDSYNGSVDIYDVEDNHLKDRSGNKLCLYYSMTPRISKCKNPSNKGNMSWNKFVM</sequence>
<reference evidence="1 2" key="1">
    <citation type="submission" date="2016-08" db="EMBL/GenBank/DDBJ databases">
        <title>A Parts List for Fungal Cellulosomes Revealed by Comparative Genomics.</title>
        <authorList>
            <consortium name="DOE Joint Genome Institute"/>
            <person name="Haitjema C.H."/>
            <person name="Gilmore S.P."/>
            <person name="Henske J.K."/>
            <person name="Solomon K.V."/>
            <person name="De Groot R."/>
            <person name="Kuo A."/>
            <person name="Mondo S.J."/>
            <person name="Salamov A.A."/>
            <person name="Labutti K."/>
            <person name="Zhao Z."/>
            <person name="Chiniquy J."/>
            <person name="Barry K."/>
            <person name="Brewer H.M."/>
            <person name="Purvine S.O."/>
            <person name="Wright A.T."/>
            <person name="Boxma B."/>
            <person name="Van Alen T."/>
            <person name="Hackstein J.H."/>
            <person name="Baker S.E."/>
            <person name="Grigoriev I.V."/>
            <person name="O'Malley M.A."/>
        </authorList>
    </citation>
    <scope>NUCLEOTIDE SEQUENCE [LARGE SCALE GENOMIC DNA]</scope>
    <source>
        <strain evidence="1 2">S4</strain>
    </source>
</reference>
<dbReference type="EMBL" id="MCFG01000015">
    <property type="protein sequence ID" value="ORX86880.1"/>
    <property type="molecule type" value="Genomic_DNA"/>
</dbReference>
<keyword evidence="2" id="KW-1185">Reference proteome</keyword>
<protein>
    <submittedName>
        <fullName evidence="1">Uncharacterized protein</fullName>
    </submittedName>
</protein>
<organism evidence="1 2">
    <name type="scientific">Anaeromyces robustus</name>
    <dbReference type="NCBI Taxonomy" id="1754192"/>
    <lineage>
        <taxon>Eukaryota</taxon>
        <taxon>Fungi</taxon>
        <taxon>Fungi incertae sedis</taxon>
        <taxon>Chytridiomycota</taxon>
        <taxon>Chytridiomycota incertae sedis</taxon>
        <taxon>Neocallimastigomycetes</taxon>
        <taxon>Neocallimastigales</taxon>
        <taxon>Neocallimastigaceae</taxon>
        <taxon>Anaeromyces</taxon>
    </lineage>
</organism>
<dbReference type="AlphaFoldDB" id="A0A1Y1XM90"/>
<evidence type="ECO:0000313" key="1">
    <source>
        <dbReference type="EMBL" id="ORX86880.1"/>
    </source>
</evidence>
<name>A0A1Y1XM90_9FUNG</name>
<accession>A0A1Y1XM90</accession>